<evidence type="ECO:0000256" key="8">
    <source>
        <dbReference type="PROSITE-ProRule" id="PRU00175"/>
    </source>
</evidence>
<evidence type="ECO:0000256" key="9">
    <source>
        <dbReference type="SAM" id="MobiDB-lite"/>
    </source>
</evidence>
<gene>
    <name evidence="12" type="primary">LOC104737924</name>
</gene>
<evidence type="ECO:0000256" key="3">
    <source>
        <dbReference type="ARBA" id="ARBA00022679"/>
    </source>
</evidence>
<keyword evidence="3" id="KW-0808">Transferase</keyword>
<dbReference type="GeneID" id="104737924"/>
<keyword evidence="11" id="KW-1185">Reference proteome</keyword>
<dbReference type="RefSeq" id="XP_010456473.1">
    <property type="nucleotide sequence ID" value="XM_010458171.2"/>
</dbReference>
<dbReference type="EC" id="2.3.2.27" evidence="2"/>
<feature type="domain" description="RING-type" evidence="10">
    <location>
        <begin position="571"/>
        <end position="620"/>
    </location>
</feature>
<protein>
    <recommendedName>
        <fullName evidence="2">RING-type E3 ubiquitin transferase</fullName>
        <ecNumber evidence="2">2.3.2.27</ecNumber>
    </recommendedName>
</protein>
<dbReference type="SMART" id="SM00184">
    <property type="entry name" value="RING"/>
    <property type="match status" value="2"/>
</dbReference>
<feature type="compositionally biased region" description="Low complexity" evidence="9">
    <location>
        <begin position="209"/>
        <end position="221"/>
    </location>
</feature>
<feature type="region of interest" description="Disordered" evidence="9">
    <location>
        <begin position="282"/>
        <end position="312"/>
    </location>
</feature>
<evidence type="ECO:0000313" key="12">
    <source>
        <dbReference type="RefSeq" id="XP_010456473.1"/>
    </source>
</evidence>
<proteinExistence type="predicted"/>
<feature type="compositionally biased region" description="Polar residues" evidence="9">
    <location>
        <begin position="380"/>
        <end position="400"/>
    </location>
</feature>
<feature type="compositionally biased region" description="Polar residues" evidence="9">
    <location>
        <begin position="72"/>
        <end position="86"/>
    </location>
</feature>
<dbReference type="PROSITE" id="PS50089">
    <property type="entry name" value="ZF_RING_2"/>
    <property type="match status" value="2"/>
</dbReference>
<evidence type="ECO:0000259" key="10">
    <source>
        <dbReference type="PROSITE" id="PS50089"/>
    </source>
</evidence>
<dbReference type="Pfam" id="PF13639">
    <property type="entry name" value="zf-RING_2"/>
    <property type="match status" value="2"/>
</dbReference>
<keyword evidence="5 8" id="KW-0863">Zinc-finger</keyword>
<evidence type="ECO:0000256" key="2">
    <source>
        <dbReference type="ARBA" id="ARBA00012483"/>
    </source>
</evidence>
<feature type="region of interest" description="Disordered" evidence="9">
    <location>
        <begin position="58"/>
        <end position="261"/>
    </location>
</feature>
<evidence type="ECO:0000256" key="5">
    <source>
        <dbReference type="ARBA" id="ARBA00022771"/>
    </source>
</evidence>
<feature type="compositionally biased region" description="Polar residues" evidence="9">
    <location>
        <begin position="105"/>
        <end position="117"/>
    </location>
</feature>
<dbReference type="InterPro" id="IPR013083">
    <property type="entry name" value="Znf_RING/FYVE/PHD"/>
</dbReference>
<evidence type="ECO:0000256" key="6">
    <source>
        <dbReference type="ARBA" id="ARBA00022786"/>
    </source>
</evidence>
<dbReference type="Proteomes" id="UP000694864">
    <property type="component" value="Chromosome 13"/>
</dbReference>
<evidence type="ECO:0000256" key="7">
    <source>
        <dbReference type="ARBA" id="ARBA00022833"/>
    </source>
</evidence>
<dbReference type="PANTHER" id="PTHR22937">
    <property type="entry name" value="E3 UBIQUITIN-PROTEIN LIGASE RNF165"/>
    <property type="match status" value="1"/>
</dbReference>
<evidence type="ECO:0000256" key="1">
    <source>
        <dbReference type="ARBA" id="ARBA00000900"/>
    </source>
</evidence>
<feature type="domain" description="RING-type" evidence="10">
    <location>
        <begin position="534"/>
        <end position="575"/>
    </location>
</feature>
<accession>A0ABM0VI11</accession>
<dbReference type="PANTHER" id="PTHR22937:SF195">
    <property type="entry name" value="RING-TYPE E3 UBIQUITIN TRANSFERASE"/>
    <property type="match status" value="1"/>
</dbReference>
<comment type="catalytic activity">
    <reaction evidence="1">
        <text>S-ubiquitinyl-[E2 ubiquitin-conjugating enzyme]-L-cysteine + [acceptor protein]-L-lysine = [E2 ubiquitin-conjugating enzyme]-L-cysteine + N(6)-ubiquitinyl-[acceptor protein]-L-lysine.</text>
        <dbReference type="EC" id="2.3.2.27"/>
    </reaction>
</comment>
<feature type="compositionally biased region" description="Polar residues" evidence="9">
    <location>
        <begin position="138"/>
        <end position="148"/>
    </location>
</feature>
<evidence type="ECO:0000256" key="4">
    <source>
        <dbReference type="ARBA" id="ARBA00022723"/>
    </source>
</evidence>
<name>A0ABM0VI11_CAMSA</name>
<organism evidence="11 12">
    <name type="scientific">Camelina sativa</name>
    <name type="common">False flax</name>
    <name type="synonym">Myagrum sativum</name>
    <dbReference type="NCBI Taxonomy" id="90675"/>
    <lineage>
        <taxon>Eukaryota</taxon>
        <taxon>Viridiplantae</taxon>
        <taxon>Streptophyta</taxon>
        <taxon>Embryophyta</taxon>
        <taxon>Tracheophyta</taxon>
        <taxon>Spermatophyta</taxon>
        <taxon>Magnoliopsida</taxon>
        <taxon>eudicotyledons</taxon>
        <taxon>Gunneridae</taxon>
        <taxon>Pentapetalae</taxon>
        <taxon>rosids</taxon>
        <taxon>malvids</taxon>
        <taxon>Brassicales</taxon>
        <taxon>Brassicaceae</taxon>
        <taxon>Camelineae</taxon>
        <taxon>Camelina</taxon>
    </lineage>
</organism>
<keyword evidence="6" id="KW-0833">Ubl conjugation pathway</keyword>
<keyword evidence="4" id="KW-0479">Metal-binding</keyword>
<reference evidence="11" key="1">
    <citation type="journal article" date="2014" name="Nat. Commun.">
        <title>The emerging biofuel crop Camelina sativa retains a highly undifferentiated hexaploid genome structure.</title>
        <authorList>
            <person name="Kagale S."/>
            <person name="Koh C."/>
            <person name="Nixon J."/>
            <person name="Bollina V."/>
            <person name="Clarke W.E."/>
            <person name="Tuteja R."/>
            <person name="Spillane C."/>
            <person name="Robinson S.J."/>
            <person name="Links M.G."/>
            <person name="Clarke C."/>
            <person name="Higgins E.E."/>
            <person name="Huebert T."/>
            <person name="Sharpe A.G."/>
            <person name="Parkin I.A."/>
        </authorList>
    </citation>
    <scope>NUCLEOTIDE SEQUENCE [LARGE SCALE GENOMIC DNA]</scope>
    <source>
        <strain evidence="11">cv. DH55</strain>
    </source>
</reference>
<dbReference type="InterPro" id="IPR045191">
    <property type="entry name" value="MBR1/2-like"/>
</dbReference>
<sequence>MDGCAGKRSVDRLVVPRKASGLVLRENMNKKDGKTVPFCSRIGCDAKVTSTKRTRIGSVDNNTKVGQPPVPSSSNGKEIIGSSSRTPVGFTYLRKPTKVTAKRLPSSNLDTESSETSTVHDDPAAAESTLPRQKTKRCTTNVHSQSAVSGEVGITKAGSSSRGRSSHQKSELGTRDTLTGLSVSSSSSNSEHTVRGGLSKNRLRNLSCNSVSDVLPSNSSSGTKISVSQKKKSGGESSSSSKDNKTNVLVPKVRNQNSFRGNGIRVSENVLSCDSVSNVLPSNSSSATKISVAKKKKSGGESSSSKGNKTNVLVPKVRNQNSSHGSGITVSDNRRNRIVLSIRDNSVVSSSGRRSERLEAVASSATSRQTPFLATPTDPNPSFSLSPSNKYSRPNSSTGSLRRMMPGSPAEADRSHSLVNQDGLSHYNMNGIAEVLLALERIEHDEELTYEQLASLETNLFSGSMFRFYDQHRDMRLDIDNMSYEELLALGDKMGTVSTALSEEALSRSLKQSIYQGTDETGAISLVKDDDIKCSICQEEYVDGDEVGTMPCQHMYHVSCVQQWLRMKNWCPICKTSAEEEKSEEYVDGDEVGTMPCQHMYHVSCVQQWLRMKNWCPICKTSAEEEKSV</sequence>
<evidence type="ECO:0000313" key="11">
    <source>
        <dbReference type="Proteomes" id="UP000694864"/>
    </source>
</evidence>
<dbReference type="InterPro" id="IPR001841">
    <property type="entry name" value="Znf_RING"/>
</dbReference>
<dbReference type="SUPFAM" id="SSF57850">
    <property type="entry name" value="RING/U-box"/>
    <property type="match status" value="2"/>
</dbReference>
<keyword evidence="7" id="KW-0862">Zinc</keyword>
<dbReference type="Gene3D" id="3.30.40.10">
    <property type="entry name" value="Zinc/RING finger domain, C3HC4 (zinc finger)"/>
    <property type="match status" value="2"/>
</dbReference>
<reference evidence="12" key="2">
    <citation type="submission" date="2025-08" db="UniProtKB">
        <authorList>
            <consortium name="RefSeq"/>
        </authorList>
    </citation>
    <scope>IDENTIFICATION</scope>
    <source>
        <tissue evidence="12">Leaf</tissue>
    </source>
</reference>
<feature type="region of interest" description="Disordered" evidence="9">
    <location>
        <begin position="346"/>
        <end position="415"/>
    </location>
</feature>
<feature type="compositionally biased region" description="Polar residues" evidence="9">
    <location>
        <begin position="363"/>
        <end position="372"/>
    </location>
</feature>